<evidence type="ECO:0000313" key="3">
    <source>
        <dbReference type="Proteomes" id="UP000324507"/>
    </source>
</evidence>
<dbReference type="EMBL" id="CP044080">
    <property type="protein sequence ID" value="QEU07099.1"/>
    <property type="molecule type" value="Genomic_DNA"/>
</dbReference>
<geneLocation type="plasmid" evidence="2">
    <name>unnamed3</name>
</geneLocation>
<dbReference type="Proteomes" id="UP000324507">
    <property type="component" value="Plasmid unnamed3"/>
</dbReference>
<gene>
    <name evidence="2" type="ORF">FOB51_03295</name>
</gene>
<dbReference type="Pfam" id="PF13683">
    <property type="entry name" value="rve_3"/>
    <property type="match status" value="1"/>
</dbReference>
<dbReference type="GO" id="GO:0015074">
    <property type="term" value="P:DNA integration"/>
    <property type="evidence" value="ECO:0007669"/>
    <property type="project" value="InterPro"/>
</dbReference>
<dbReference type="InterPro" id="IPR001584">
    <property type="entry name" value="Integrase_cat-core"/>
</dbReference>
<proteinExistence type="predicted"/>
<protein>
    <submittedName>
        <fullName evidence="2">Transposase</fullName>
    </submittedName>
</protein>
<dbReference type="AlphaFoldDB" id="A0A5P2QNW2"/>
<reference evidence="2 3" key="1">
    <citation type="submission" date="2019-09" db="EMBL/GenBank/DDBJ databases">
        <title>FDA dAtabase for Regulatory Grade micrObial Sequences (FDA-ARGOS): Supporting development and validation of Infectious Disease Dx tests.</title>
        <authorList>
            <person name="Sciortino C."/>
            <person name="Tallon L."/>
            <person name="Sadzewicz L."/>
            <person name="Vavikolanu K."/>
            <person name="Mehta A."/>
            <person name="Aluvathingal J."/>
            <person name="Nadendla S."/>
            <person name="Nandy P."/>
            <person name="Geyer C."/>
            <person name="Yan Y."/>
            <person name="Sichtig H."/>
        </authorList>
    </citation>
    <scope>NUCLEOTIDE SEQUENCE [LARGE SCALE GENOMIC DNA]</scope>
    <source>
        <strain evidence="2 3">FDAARGOS_643</strain>
        <plasmid evidence="2 3">unnamed3</plasmid>
    </source>
</reference>
<feature type="domain" description="Integrase catalytic" evidence="1">
    <location>
        <begin position="15"/>
        <end position="38"/>
    </location>
</feature>
<evidence type="ECO:0000313" key="2">
    <source>
        <dbReference type="EMBL" id="QEU07099.1"/>
    </source>
</evidence>
<dbReference type="InterPro" id="IPR012337">
    <property type="entry name" value="RNaseH-like_sf"/>
</dbReference>
<organism evidence="2 3">
    <name type="scientific">Paracoccus yeei</name>
    <dbReference type="NCBI Taxonomy" id="147645"/>
    <lineage>
        <taxon>Bacteria</taxon>
        <taxon>Pseudomonadati</taxon>
        <taxon>Pseudomonadota</taxon>
        <taxon>Alphaproteobacteria</taxon>
        <taxon>Rhodobacterales</taxon>
        <taxon>Paracoccaceae</taxon>
        <taxon>Paracoccus</taxon>
    </lineage>
</organism>
<name>A0A5P2QNW2_9RHOB</name>
<sequence>MRLPSRMGNRVTGKAAIGHWITFYNHRRPHTAHGGQPPAMVYFNSIETDQ</sequence>
<keyword evidence="2" id="KW-0614">Plasmid</keyword>
<evidence type="ECO:0000259" key="1">
    <source>
        <dbReference type="Pfam" id="PF13683"/>
    </source>
</evidence>
<accession>A0A5P2QNW2</accession>
<dbReference type="SUPFAM" id="SSF53098">
    <property type="entry name" value="Ribonuclease H-like"/>
    <property type="match status" value="1"/>
</dbReference>